<reference evidence="2" key="1">
    <citation type="submission" date="2021-02" db="EMBL/GenBank/DDBJ databases">
        <authorList>
            <person name="Dougan E. K."/>
            <person name="Rhodes N."/>
            <person name="Thang M."/>
            <person name="Chan C."/>
        </authorList>
    </citation>
    <scope>NUCLEOTIDE SEQUENCE</scope>
</reference>
<dbReference type="Proteomes" id="UP000649617">
    <property type="component" value="Unassembled WGS sequence"/>
</dbReference>
<feature type="region of interest" description="Disordered" evidence="1">
    <location>
        <begin position="227"/>
        <end position="251"/>
    </location>
</feature>
<evidence type="ECO:0000313" key="3">
    <source>
        <dbReference type="Proteomes" id="UP000649617"/>
    </source>
</evidence>
<dbReference type="EMBL" id="CAJNIZ010008260">
    <property type="protein sequence ID" value="CAE7265719.1"/>
    <property type="molecule type" value="Genomic_DNA"/>
</dbReference>
<comment type="caution">
    <text evidence="2">The sequence shown here is derived from an EMBL/GenBank/DDBJ whole genome shotgun (WGS) entry which is preliminary data.</text>
</comment>
<name>A0A812ME41_SYMPI</name>
<dbReference type="AlphaFoldDB" id="A0A812ME41"/>
<keyword evidence="3" id="KW-1185">Reference proteome</keyword>
<accession>A0A812ME41</accession>
<feature type="compositionally biased region" description="Basic and acidic residues" evidence="1">
    <location>
        <begin position="242"/>
        <end position="251"/>
    </location>
</feature>
<organism evidence="2 3">
    <name type="scientific">Symbiodinium pilosum</name>
    <name type="common">Dinoflagellate</name>
    <dbReference type="NCBI Taxonomy" id="2952"/>
    <lineage>
        <taxon>Eukaryota</taxon>
        <taxon>Sar</taxon>
        <taxon>Alveolata</taxon>
        <taxon>Dinophyceae</taxon>
        <taxon>Suessiales</taxon>
        <taxon>Symbiodiniaceae</taxon>
        <taxon>Symbiodinium</taxon>
    </lineage>
</organism>
<evidence type="ECO:0000313" key="2">
    <source>
        <dbReference type="EMBL" id="CAE7265719.1"/>
    </source>
</evidence>
<sequence>MESSVIMNLVQLRAPKVLVATVLLLRWMDNLAFTDQYVLFDLFSGCGNVHKEWSAAGYSSACFDKLYGPEMDFLSCAGFSLSIYAALNMIPDGVAVIGPDCSSWGIPARGSSGRNFINPNGYTHRAFVNSNNCLVSRMVLLLLVLLSKHCCFIVEQPHQSLLYRSARWEWFCNRVARVFEVGFWMLRHGSPSAKRTKCFSTMATLLQLDHGVLSKAEREQKTTLTTVRKHTNKQGKTTFSGKKAELKQSGT</sequence>
<evidence type="ECO:0000256" key="1">
    <source>
        <dbReference type="SAM" id="MobiDB-lite"/>
    </source>
</evidence>
<gene>
    <name evidence="2" type="ORF">SPIL2461_LOCUS5727</name>
</gene>
<proteinExistence type="predicted"/>
<protein>
    <submittedName>
        <fullName evidence="2">Uncharacterized protein</fullName>
    </submittedName>
</protein>